<reference evidence="2 3" key="1">
    <citation type="journal article" date="2021" name="Elife">
        <title>Chloroplast acquisition without the gene transfer in kleptoplastic sea slugs, Plakobranchus ocellatus.</title>
        <authorList>
            <person name="Maeda T."/>
            <person name="Takahashi S."/>
            <person name="Yoshida T."/>
            <person name="Shimamura S."/>
            <person name="Takaki Y."/>
            <person name="Nagai Y."/>
            <person name="Toyoda A."/>
            <person name="Suzuki Y."/>
            <person name="Arimoto A."/>
            <person name="Ishii H."/>
            <person name="Satoh N."/>
            <person name="Nishiyama T."/>
            <person name="Hasebe M."/>
            <person name="Maruyama T."/>
            <person name="Minagawa J."/>
            <person name="Obokata J."/>
            <person name="Shigenobu S."/>
        </authorList>
    </citation>
    <scope>NUCLEOTIDE SEQUENCE [LARGE SCALE GENOMIC DNA]</scope>
</reference>
<comment type="caution">
    <text evidence="2">The sequence shown here is derived from an EMBL/GenBank/DDBJ whole genome shotgun (WGS) entry which is preliminary data.</text>
</comment>
<accession>A0AAV4A179</accession>
<evidence type="ECO:0000313" key="2">
    <source>
        <dbReference type="EMBL" id="GFO00339.1"/>
    </source>
</evidence>
<dbReference type="Proteomes" id="UP000735302">
    <property type="component" value="Unassembled WGS sequence"/>
</dbReference>
<evidence type="ECO:0000313" key="3">
    <source>
        <dbReference type="Proteomes" id="UP000735302"/>
    </source>
</evidence>
<keyword evidence="3" id="KW-1185">Reference proteome</keyword>
<gene>
    <name evidence="2" type="ORF">PoB_002684400</name>
</gene>
<evidence type="ECO:0000256" key="1">
    <source>
        <dbReference type="SAM" id="MobiDB-lite"/>
    </source>
</evidence>
<proteinExistence type="predicted"/>
<sequence length="164" mass="19037">MDTLLCLSILPRSSRQRVWDLYWDSPNPYPEKIISRLGSRSQCCPPVSAERSGQRCALMSDNHYFLPGTDSPPPPLSSFPRRRIIFEHTQKNRTVGQKTKQSGEKVMAPMYQRESIHQRQSILVASHDSHSTVSRFLPSFHSRRKRSKEQQEEGREEKSKVEKK</sequence>
<organism evidence="2 3">
    <name type="scientific">Plakobranchus ocellatus</name>
    <dbReference type="NCBI Taxonomy" id="259542"/>
    <lineage>
        <taxon>Eukaryota</taxon>
        <taxon>Metazoa</taxon>
        <taxon>Spiralia</taxon>
        <taxon>Lophotrochozoa</taxon>
        <taxon>Mollusca</taxon>
        <taxon>Gastropoda</taxon>
        <taxon>Heterobranchia</taxon>
        <taxon>Euthyneura</taxon>
        <taxon>Panpulmonata</taxon>
        <taxon>Sacoglossa</taxon>
        <taxon>Placobranchoidea</taxon>
        <taxon>Plakobranchidae</taxon>
        <taxon>Plakobranchus</taxon>
    </lineage>
</organism>
<feature type="compositionally biased region" description="Basic and acidic residues" evidence="1">
    <location>
        <begin position="148"/>
        <end position="164"/>
    </location>
</feature>
<feature type="region of interest" description="Disordered" evidence="1">
    <location>
        <begin position="127"/>
        <end position="164"/>
    </location>
</feature>
<protein>
    <submittedName>
        <fullName evidence="2">Uncharacterized protein</fullName>
    </submittedName>
</protein>
<dbReference type="EMBL" id="BLXT01003068">
    <property type="protein sequence ID" value="GFO00339.1"/>
    <property type="molecule type" value="Genomic_DNA"/>
</dbReference>
<name>A0AAV4A179_9GAST</name>
<dbReference type="AlphaFoldDB" id="A0AAV4A179"/>